<dbReference type="InterPro" id="IPR043993">
    <property type="entry name" value="T4SS_pilin"/>
</dbReference>
<gene>
    <name evidence="2" type="ORF">A3H66_00010</name>
</gene>
<keyword evidence="1" id="KW-1133">Transmembrane helix</keyword>
<comment type="caution">
    <text evidence="2">The sequence shown here is derived from an EMBL/GenBank/DDBJ whole genome shotgun (WGS) entry which is preliminary data.</text>
</comment>
<organism evidence="2 3">
    <name type="scientific">Candidatus Falkowbacteria bacterium RIFCSPLOWO2_02_FULL_45_21</name>
    <dbReference type="NCBI Taxonomy" id="1797989"/>
    <lineage>
        <taxon>Bacteria</taxon>
        <taxon>Candidatus Falkowiibacteriota</taxon>
    </lineage>
</organism>
<sequence length="154" mass="16445">MPMTKRTKMHFFGNLKSSIMAMILFTLAVVSLGGNLIAVNQAAAQDDPPATWLERAQRGGLDKVGQAYGGGEPKDVRVIVALIINIILSFLGILALVLIFYAGFKWMTAGGNEDSVATAKRILIAGVIGLVIILASWGLTTYVLEALINVTVNK</sequence>
<dbReference type="EMBL" id="MFFW01000015">
    <property type="protein sequence ID" value="OGF24471.1"/>
    <property type="molecule type" value="Genomic_DNA"/>
</dbReference>
<dbReference type="AlphaFoldDB" id="A0A1F5SDY3"/>
<protein>
    <submittedName>
        <fullName evidence="2">Uncharacterized protein</fullName>
    </submittedName>
</protein>
<keyword evidence="1" id="KW-0472">Membrane</keyword>
<dbReference type="Proteomes" id="UP000178783">
    <property type="component" value="Unassembled WGS sequence"/>
</dbReference>
<evidence type="ECO:0000313" key="2">
    <source>
        <dbReference type="EMBL" id="OGF24471.1"/>
    </source>
</evidence>
<evidence type="ECO:0000313" key="3">
    <source>
        <dbReference type="Proteomes" id="UP000178783"/>
    </source>
</evidence>
<evidence type="ECO:0000256" key="1">
    <source>
        <dbReference type="SAM" id="Phobius"/>
    </source>
</evidence>
<dbReference type="STRING" id="1797989.A3H66_00010"/>
<proteinExistence type="predicted"/>
<keyword evidence="1" id="KW-0812">Transmembrane</keyword>
<accession>A0A1F5SDY3</accession>
<feature type="transmembrane region" description="Helical" evidence="1">
    <location>
        <begin position="78"/>
        <end position="101"/>
    </location>
</feature>
<dbReference type="Pfam" id="PF18895">
    <property type="entry name" value="T4SS_pilin"/>
    <property type="match status" value="1"/>
</dbReference>
<feature type="transmembrane region" description="Helical" evidence="1">
    <location>
        <begin position="122"/>
        <end position="144"/>
    </location>
</feature>
<reference evidence="2 3" key="1">
    <citation type="journal article" date="2016" name="Nat. Commun.">
        <title>Thousands of microbial genomes shed light on interconnected biogeochemical processes in an aquifer system.</title>
        <authorList>
            <person name="Anantharaman K."/>
            <person name="Brown C.T."/>
            <person name="Hug L.A."/>
            <person name="Sharon I."/>
            <person name="Castelle C.J."/>
            <person name="Probst A.J."/>
            <person name="Thomas B.C."/>
            <person name="Singh A."/>
            <person name="Wilkins M.J."/>
            <person name="Karaoz U."/>
            <person name="Brodie E.L."/>
            <person name="Williams K.H."/>
            <person name="Hubbard S.S."/>
            <person name="Banfield J.F."/>
        </authorList>
    </citation>
    <scope>NUCLEOTIDE SEQUENCE [LARGE SCALE GENOMIC DNA]</scope>
</reference>
<name>A0A1F5SDY3_9BACT</name>